<feature type="coiled-coil region" evidence="1">
    <location>
        <begin position="8"/>
        <end position="35"/>
    </location>
</feature>
<accession>A0AAP0S9Q6</accession>
<protein>
    <submittedName>
        <fullName evidence="3">Uncharacterized protein</fullName>
    </submittedName>
</protein>
<sequence length="197" mass="22216">MFHQSLVKDAWIREAEEASTLMEDLESRVKNNNLEQHCPRDSARSKLLELGVKLDRLEALLHNPPSKPILTDQDLEFRWKLLSDIQLRTRAVALNLYTLQCTNRPGSLPTEDTKEATRTANSNDQGHTKVTISKEDPELLTPLVVEGYTYCTRTSSPASTKMCTSSGPYWLSPIHLPHHRHIEALLGLLENHGATVV</sequence>
<keyword evidence="1" id="KW-0175">Coiled coil</keyword>
<evidence type="ECO:0000313" key="4">
    <source>
        <dbReference type="Proteomes" id="UP001415857"/>
    </source>
</evidence>
<name>A0AAP0S9Q6_LIQFO</name>
<comment type="caution">
    <text evidence="3">The sequence shown here is derived from an EMBL/GenBank/DDBJ whole genome shotgun (WGS) entry which is preliminary data.</text>
</comment>
<reference evidence="3 4" key="1">
    <citation type="journal article" date="2024" name="Plant J.">
        <title>Genome sequences and population genomics reveal climatic adaptation and genomic divergence between two closely related sweetgum species.</title>
        <authorList>
            <person name="Xu W.Q."/>
            <person name="Ren C.Q."/>
            <person name="Zhang X.Y."/>
            <person name="Comes H.P."/>
            <person name="Liu X.H."/>
            <person name="Li Y.G."/>
            <person name="Kettle C.J."/>
            <person name="Jalonen R."/>
            <person name="Gaisberger H."/>
            <person name="Ma Y.Z."/>
            <person name="Qiu Y.X."/>
        </authorList>
    </citation>
    <scope>NUCLEOTIDE SEQUENCE [LARGE SCALE GENOMIC DNA]</scope>
    <source>
        <strain evidence="3">Hangzhou</strain>
    </source>
</reference>
<dbReference type="Proteomes" id="UP001415857">
    <property type="component" value="Unassembled WGS sequence"/>
</dbReference>
<organism evidence="3 4">
    <name type="scientific">Liquidambar formosana</name>
    <name type="common">Formosan gum</name>
    <dbReference type="NCBI Taxonomy" id="63359"/>
    <lineage>
        <taxon>Eukaryota</taxon>
        <taxon>Viridiplantae</taxon>
        <taxon>Streptophyta</taxon>
        <taxon>Embryophyta</taxon>
        <taxon>Tracheophyta</taxon>
        <taxon>Spermatophyta</taxon>
        <taxon>Magnoliopsida</taxon>
        <taxon>eudicotyledons</taxon>
        <taxon>Gunneridae</taxon>
        <taxon>Pentapetalae</taxon>
        <taxon>Saxifragales</taxon>
        <taxon>Altingiaceae</taxon>
        <taxon>Liquidambar</taxon>
    </lineage>
</organism>
<evidence type="ECO:0000256" key="2">
    <source>
        <dbReference type="SAM" id="MobiDB-lite"/>
    </source>
</evidence>
<feature type="region of interest" description="Disordered" evidence="2">
    <location>
        <begin position="107"/>
        <end position="133"/>
    </location>
</feature>
<evidence type="ECO:0000256" key="1">
    <source>
        <dbReference type="SAM" id="Coils"/>
    </source>
</evidence>
<keyword evidence="4" id="KW-1185">Reference proteome</keyword>
<proteinExistence type="predicted"/>
<gene>
    <name evidence="3" type="ORF">L1049_021332</name>
</gene>
<evidence type="ECO:0000313" key="3">
    <source>
        <dbReference type="EMBL" id="KAK9293340.1"/>
    </source>
</evidence>
<dbReference type="AlphaFoldDB" id="A0AAP0S9Q6"/>
<dbReference type="EMBL" id="JBBPBK010000001">
    <property type="protein sequence ID" value="KAK9293340.1"/>
    <property type="molecule type" value="Genomic_DNA"/>
</dbReference>
<feature type="compositionally biased region" description="Polar residues" evidence="2">
    <location>
        <begin position="118"/>
        <end position="131"/>
    </location>
</feature>